<keyword evidence="2" id="KW-0687">Ribonucleoprotein</keyword>
<keyword evidence="3" id="KW-1185">Reference proteome</keyword>
<dbReference type="PROSITE" id="PS51186">
    <property type="entry name" value="GNAT"/>
    <property type="match status" value="1"/>
</dbReference>
<sequence>MTSKDAATAPPVIREIAPDEFETVWPIFQEVIAGQETYAYDPALSVEQARAMWTSPPARCFVAEADGEVLGCYRIAPNYLGPGDHVANGSYMVASAARGRGIGALLCAHSLQEARRAGFAAMQFNIVVSTNTAAVKLWQRHGFEIVGTVPAAFRHPRLGLVDTYVMYRSL</sequence>
<dbReference type="SUPFAM" id="SSF55729">
    <property type="entry name" value="Acyl-CoA N-acyltransferases (Nat)"/>
    <property type="match status" value="1"/>
</dbReference>
<gene>
    <name evidence="2" type="ORF">IP90_02781</name>
</gene>
<dbReference type="GO" id="GO:0016747">
    <property type="term" value="F:acyltransferase activity, transferring groups other than amino-acyl groups"/>
    <property type="evidence" value="ECO:0007669"/>
    <property type="project" value="InterPro"/>
</dbReference>
<dbReference type="OrthoDB" id="9788300at2"/>
<dbReference type="Pfam" id="PF00583">
    <property type="entry name" value="Acetyltransf_1"/>
    <property type="match status" value="1"/>
</dbReference>
<dbReference type="PANTHER" id="PTHR43138:SF1">
    <property type="entry name" value="N-ACETYLTRANSFERASE ACA1"/>
    <property type="match status" value="1"/>
</dbReference>
<name>A0A562KXW6_9GAMM</name>
<evidence type="ECO:0000313" key="2">
    <source>
        <dbReference type="EMBL" id="TWI00235.1"/>
    </source>
</evidence>
<organism evidence="2 3">
    <name type="scientific">Luteimonas cucumeris</name>
    <dbReference type="NCBI Taxonomy" id="985012"/>
    <lineage>
        <taxon>Bacteria</taxon>
        <taxon>Pseudomonadati</taxon>
        <taxon>Pseudomonadota</taxon>
        <taxon>Gammaproteobacteria</taxon>
        <taxon>Lysobacterales</taxon>
        <taxon>Lysobacteraceae</taxon>
        <taxon>Luteimonas</taxon>
    </lineage>
</organism>
<reference evidence="2 3" key="1">
    <citation type="journal article" date="2015" name="Stand. Genomic Sci.">
        <title>Genomic Encyclopedia of Bacterial and Archaeal Type Strains, Phase III: the genomes of soil and plant-associated and newly described type strains.</title>
        <authorList>
            <person name="Whitman W.B."/>
            <person name="Woyke T."/>
            <person name="Klenk H.P."/>
            <person name="Zhou Y."/>
            <person name="Lilburn T.G."/>
            <person name="Beck B.J."/>
            <person name="De Vos P."/>
            <person name="Vandamme P."/>
            <person name="Eisen J.A."/>
            <person name="Garrity G."/>
            <person name="Hugenholtz P."/>
            <person name="Kyrpides N.C."/>
        </authorList>
    </citation>
    <scope>NUCLEOTIDE SEQUENCE [LARGE SCALE GENOMIC DNA]</scope>
    <source>
        <strain evidence="2 3">CGMCC 1.10821</strain>
    </source>
</reference>
<feature type="domain" description="N-acetyltransferase" evidence="1">
    <location>
        <begin position="11"/>
        <end position="170"/>
    </location>
</feature>
<dbReference type="InterPro" id="IPR052742">
    <property type="entry name" value="Mito_N-acetyltransferase"/>
</dbReference>
<evidence type="ECO:0000313" key="3">
    <source>
        <dbReference type="Proteomes" id="UP000315167"/>
    </source>
</evidence>
<comment type="caution">
    <text evidence="2">The sequence shown here is derived from an EMBL/GenBank/DDBJ whole genome shotgun (WGS) entry which is preliminary data.</text>
</comment>
<dbReference type="RefSeq" id="WP_144900274.1">
    <property type="nucleotide sequence ID" value="NZ_VLKN01000007.1"/>
</dbReference>
<evidence type="ECO:0000259" key="1">
    <source>
        <dbReference type="PROSITE" id="PS51186"/>
    </source>
</evidence>
<accession>A0A562KXW6</accession>
<dbReference type="EMBL" id="VLKN01000007">
    <property type="protein sequence ID" value="TWI00235.1"/>
    <property type="molecule type" value="Genomic_DNA"/>
</dbReference>
<keyword evidence="2" id="KW-0689">Ribosomal protein</keyword>
<dbReference type="Gene3D" id="3.40.630.30">
    <property type="match status" value="1"/>
</dbReference>
<dbReference type="GO" id="GO:0005840">
    <property type="term" value="C:ribosome"/>
    <property type="evidence" value="ECO:0007669"/>
    <property type="project" value="UniProtKB-KW"/>
</dbReference>
<dbReference type="InterPro" id="IPR016181">
    <property type="entry name" value="Acyl_CoA_acyltransferase"/>
</dbReference>
<dbReference type="PANTHER" id="PTHR43138">
    <property type="entry name" value="ACETYLTRANSFERASE, GNAT FAMILY"/>
    <property type="match status" value="1"/>
</dbReference>
<dbReference type="InterPro" id="IPR000182">
    <property type="entry name" value="GNAT_dom"/>
</dbReference>
<dbReference type="Proteomes" id="UP000315167">
    <property type="component" value="Unassembled WGS sequence"/>
</dbReference>
<proteinExistence type="predicted"/>
<dbReference type="AlphaFoldDB" id="A0A562KXW6"/>
<protein>
    <submittedName>
        <fullName evidence="2">Ribosomal protein S18 acetylase RimI-like enzyme</fullName>
    </submittedName>
</protein>
<dbReference type="CDD" id="cd04301">
    <property type="entry name" value="NAT_SF"/>
    <property type="match status" value="1"/>
</dbReference>